<evidence type="ECO:0008006" key="4">
    <source>
        <dbReference type="Google" id="ProtNLM"/>
    </source>
</evidence>
<dbReference type="InterPro" id="IPR029058">
    <property type="entry name" value="AB_hydrolase_fold"/>
</dbReference>
<dbReference type="OrthoDB" id="203189at2759"/>
<dbReference type="Proteomes" id="UP000789595">
    <property type="component" value="Unassembled WGS sequence"/>
</dbReference>
<dbReference type="AlphaFoldDB" id="A0A8J2SHY6"/>
<sequence length="310" mass="32990">MSGCKKRAADAAAAADATIAAFGDSKRPRTSSRPTFLFCKPNQQVVEVLSRIGRVVTFTDFKTWPNSMPNNIKKLQAAAINASTEGPVVLVGSSFGCRIVAGLLKQRGAAWRNCAVMVSYPLYGDNARSDRVAALREVNADAALLFHSGSRDEYLDRRGWRGQDVPTGRAALEAVVSCNATYSIVDGVGHSSCGSRRAKDQLQAAIEKLLRDDDAAPAAAPSATDREAERAARLRFFEPRGAAAPAAAPAPATAPPMAPAAPAPPPSIKEMKETIRKAGLATADLLERPHVEERYKKALARLAKVVDLTV</sequence>
<evidence type="ECO:0000313" key="2">
    <source>
        <dbReference type="EMBL" id="CAH0371151.1"/>
    </source>
</evidence>
<feature type="compositionally biased region" description="Pro residues" evidence="1">
    <location>
        <begin position="252"/>
        <end position="267"/>
    </location>
</feature>
<reference evidence="2" key="1">
    <citation type="submission" date="2021-11" db="EMBL/GenBank/DDBJ databases">
        <authorList>
            <consortium name="Genoscope - CEA"/>
            <person name="William W."/>
        </authorList>
    </citation>
    <scope>NUCLEOTIDE SEQUENCE</scope>
</reference>
<proteinExistence type="predicted"/>
<evidence type="ECO:0000313" key="3">
    <source>
        <dbReference type="Proteomes" id="UP000789595"/>
    </source>
</evidence>
<protein>
    <recommendedName>
        <fullName evidence="4">KANL3/Tex30 alpha/beta hydrolase-like domain-containing protein</fullName>
    </recommendedName>
</protein>
<dbReference type="EMBL" id="CAKKNE010000003">
    <property type="protein sequence ID" value="CAH0371151.1"/>
    <property type="molecule type" value="Genomic_DNA"/>
</dbReference>
<comment type="caution">
    <text evidence="2">The sequence shown here is derived from an EMBL/GenBank/DDBJ whole genome shotgun (WGS) entry which is preliminary data.</text>
</comment>
<evidence type="ECO:0000256" key="1">
    <source>
        <dbReference type="SAM" id="MobiDB-lite"/>
    </source>
</evidence>
<name>A0A8J2SHY6_9STRA</name>
<feature type="region of interest" description="Disordered" evidence="1">
    <location>
        <begin position="244"/>
        <end position="268"/>
    </location>
</feature>
<dbReference type="Gene3D" id="3.40.50.1820">
    <property type="entry name" value="alpha/beta hydrolase"/>
    <property type="match status" value="1"/>
</dbReference>
<gene>
    <name evidence="2" type="ORF">PECAL_3P10790</name>
</gene>
<keyword evidence="3" id="KW-1185">Reference proteome</keyword>
<dbReference type="SUPFAM" id="SSF53474">
    <property type="entry name" value="alpha/beta-Hydrolases"/>
    <property type="match status" value="1"/>
</dbReference>
<accession>A0A8J2SHY6</accession>
<organism evidence="2 3">
    <name type="scientific">Pelagomonas calceolata</name>
    <dbReference type="NCBI Taxonomy" id="35677"/>
    <lineage>
        <taxon>Eukaryota</taxon>
        <taxon>Sar</taxon>
        <taxon>Stramenopiles</taxon>
        <taxon>Ochrophyta</taxon>
        <taxon>Pelagophyceae</taxon>
        <taxon>Pelagomonadales</taxon>
        <taxon>Pelagomonadaceae</taxon>
        <taxon>Pelagomonas</taxon>
    </lineage>
</organism>